<dbReference type="EMBL" id="FMDM01000005">
    <property type="protein sequence ID" value="SCG54609.1"/>
    <property type="molecule type" value="Genomic_DNA"/>
</dbReference>
<evidence type="ECO:0000313" key="2">
    <source>
        <dbReference type="Proteomes" id="UP000199360"/>
    </source>
</evidence>
<dbReference type="OrthoDB" id="4553956at2"/>
<accession>A0A1C5I8Y9</accession>
<name>A0A1C5I8Y9_9ACTN</name>
<proteinExistence type="predicted"/>
<evidence type="ECO:0008006" key="3">
    <source>
        <dbReference type="Google" id="ProtNLM"/>
    </source>
</evidence>
<evidence type="ECO:0000313" key="1">
    <source>
        <dbReference type="EMBL" id="SCG54609.1"/>
    </source>
</evidence>
<reference evidence="2" key="1">
    <citation type="submission" date="2016-06" db="EMBL/GenBank/DDBJ databases">
        <authorList>
            <person name="Varghese N."/>
            <person name="Submissions Spin"/>
        </authorList>
    </citation>
    <scope>NUCLEOTIDE SEQUENCE [LARGE SCALE GENOMIC DNA]</scope>
    <source>
        <strain evidence="2">DSM 45647</strain>
    </source>
</reference>
<organism evidence="1 2">
    <name type="scientific">Micromonospora humi</name>
    <dbReference type="NCBI Taxonomy" id="745366"/>
    <lineage>
        <taxon>Bacteria</taxon>
        <taxon>Bacillati</taxon>
        <taxon>Actinomycetota</taxon>
        <taxon>Actinomycetes</taxon>
        <taxon>Micromonosporales</taxon>
        <taxon>Micromonosporaceae</taxon>
        <taxon>Micromonospora</taxon>
    </lineage>
</organism>
<keyword evidence="2" id="KW-1185">Reference proteome</keyword>
<dbReference type="Proteomes" id="UP000199360">
    <property type="component" value="Unassembled WGS sequence"/>
</dbReference>
<dbReference type="AlphaFoldDB" id="A0A1C5I8Y9"/>
<dbReference type="RefSeq" id="WP_091061698.1">
    <property type="nucleotide sequence ID" value="NZ_FMDM01000005.1"/>
</dbReference>
<protein>
    <recommendedName>
        <fullName evidence="3">DUF4177 domain-containing protein</fullName>
    </recommendedName>
</protein>
<dbReference type="STRING" id="745366.GA0070213_105100"/>
<gene>
    <name evidence="1" type="ORF">GA0070213_105100</name>
</gene>
<sequence>MALVSPQKLAQERVITADAVLGGQVDLRAYPHRHLMVIARHKWGSSGFPPLMEAVEHLSNYGWELVNVLSVGEGHHVYAAMRRTA</sequence>